<dbReference type="InterPro" id="IPR037873">
    <property type="entry name" value="BamE-like"/>
</dbReference>
<keyword evidence="1" id="KW-0732">Signal</keyword>
<dbReference type="Pfam" id="PF11399">
    <property type="entry name" value="DUF3192"/>
    <property type="match status" value="1"/>
</dbReference>
<accession>A0ABP9RRV7</accession>
<keyword evidence="2" id="KW-0812">Transmembrane</keyword>
<protein>
    <recommendedName>
        <fullName evidence="5">DUF3192 domain-containing protein</fullName>
    </recommendedName>
</protein>
<keyword evidence="4" id="KW-1185">Reference proteome</keyword>
<dbReference type="Gene3D" id="3.30.1450.10">
    <property type="match status" value="1"/>
</dbReference>
<feature type="transmembrane region" description="Helical" evidence="2">
    <location>
        <begin position="20"/>
        <end position="41"/>
    </location>
</feature>
<reference evidence="4" key="1">
    <citation type="journal article" date="2019" name="Int. J. Syst. Evol. Microbiol.">
        <title>The Global Catalogue of Microorganisms (GCM) 10K type strain sequencing project: providing services to taxonomists for standard genome sequencing and annotation.</title>
        <authorList>
            <consortium name="The Broad Institute Genomics Platform"/>
            <consortium name="The Broad Institute Genome Sequencing Center for Infectious Disease"/>
            <person name="Wu L."/>
            <person name="Ma J."/>
        </authorList>
    </citation>
    <scope>NUCLEOTIDE SEQUENCE [LARGE SCALE GENOMIC DNA]</scope>
    <source>
        <strain evidence="4">JCM 18720</strain>
    </source>
</reference>
<evidence type="ECO:0000256" key="1">
    <source>
        <dbReference type="ARBA" id="ARBA00022729"/>
    </source>
</evidence>
<dbReference type="Proteomes" id="UP001501600">
    <property type="component" value="Unassembled WGS sequence"/>
</dbReference>
<dbReference type="EMBL" id="BAABLF010000001">
    <property type="protein sequence ID" value="GAA5185964.1"/>
    <property type="molecule type" value="Genomic_DNA"/>
</dbReference>
<keyword evidence="2" id="KW-1133">Transmembrane helix</keyword>
<comment type="caution">
    <text evidence="3">The sequence shown here is derived from an EMBL/GenBank/DDBJ whole genome shotgun (WGS) entry which is preliminary data.</text>
</comment>
<evidence type="ECO:0000256" key="2">
    <source>
        <dbReference type="SAM" id="Phobius"/>
    </source>
</evidence>
<keyword evidence="2" id="KW-0472">Membrane</keyword>
<gene>
    <name evidence="3" type="ORF">GCM10025772_00440</name>
</gene>
<evidence type="ECO:0008006" key="5">
    <source>
        <dbReference type="Google" id="ProtNLM"/>
    </source>
</evidence>
<organism evidence="3 4">
    <name type="scientific">Ferrimonas gelatinilytica</name>
    <dbReference type="NCBI Taxonomy" id="1255257"/>
    <lineage>
        <taxon>Bacteria</taxon>
        <taxon>Pseudomonadati</taxon>
        <taxon>Pseudomonadota</taxon>
        <taxon>Gammaproteobacteria</taxon>
        <taxon>Alteromonadales</taxon>
        <taxon>Ferrimonadaceae</taxon>
        <taxon>Ferrimonas</taxon>
    </lineage>
</organism>
<dbReference type="InterPro" id="IPR021534">
    <property type="entry name" value="DUF3192"/>
</dbReference>
<evidence type="ECO:0000313" key="3">
    <source>
        <dbReference type="EMBL" id="GAA5185964.1"/>
    </source>
</evidence>
<evidence type="ECO:0000313" key="4">
    <source>
        <dbReference type="Proteomes" id="UP001501600"/>
    </source>
</evidence>
<sequence>MIASEANSPMKPHAKRSRVLPLILGLVGAYVLFVVVVVLLWEPGNGGPDDLDWDDRQRHNVATMAQLELGMTRSEVVTLLGSPDFSEAFEDGDGHNLQILRYRTHRTKGDGLTTLDETTPLLFQDDRLTAWGNTALSAVTD</sequence>
<proteinExistence type="predicted"/>
<name>A0ABP9RRV7_9GAMM</name>